<dbReference type="AlphaFoldDB" id="A0A0F9F325"/>
<proteinExistence type="predicted"/>
<accession>A0A0F9F325</accession>
<feature type="non-terminal residue" evidence="2">
    <location>
        <position position="41"/>
    </location>
</feature>
<name>A0A0F9F325_9ZZZZ</name>
<comment type="caution">
    <text evidence="2">The sequence shown here is derived from an EMBL/GenBank/DDBJ whole genome shotgun (WGS) entry which is preliminary data.</text>
</comment>
<protein>
    <submittedName>
        <fullName evidence="2">Uncharacterized protein</fullName>
    </submittedName>
</protein>
<gene>
    <name evidence="2" type="ORF">LCGC14_2001420</name>
</gene>
<evidence type="ECO:0000256" key="1">
    <source>
        <dbReference type="SAM" id="Phobius"/>
    </source>
</evidence>
<dbReference type="EMBL" id="LAZR01022757">
    <property type="protein sequence ID" value="KKL80779.1"/>
    <property type="molecule type" value="Genomic_DNA"/>
</dbReference>
<keyword evidence="1" id="KW-1133">Transmembrane helix</keyword>
<organism evidence="2">
    <name type="scientific">marine sediment metagenome</name>
    <dbReference type="NCBI Taxonomy" id="412755"/>
    <lineage>
        <taxon>unclassified sequences</taxon>
        <taxon>metagenomes</taxon>
        <taxon>ecological metagenomes</taxon>
    </lineage>
</organism>
<keyword evidence="1" id="KW-0472">Membrane</keyword>
<evidence type="ECO:0000313" key="2">
    <source>
        <dbReference type="EMBL" id="KKL80779.1"/>
    </source>
</evidence>
<sequence>MINVIGRLGCFIVSLYCIAFGHRLCFMIREPLWEGNRTLYE</sequence>
<feature type="transmembrane region" description="Helical" evidence="1">
    <location>
        <begin position="6"/>
        <end position="26"/>
    </location>
</feature>
<reference evidence="2" key="1">
    <citation type="journal article" date="2015" name="Nature">
        <title>Complex archaea that bridge the gap between prokaryotes and eukaryotes.</title>
        <authorList>
            <person name="Spang A."/>
            <person name="Saw J.H."/>
            <person name="Jorgensen S.L."/>
            <person name="Zaremba-Niedzwiedzka K."/>
            <person name="Martijn J."/>
            <person name="Lind A.E."/>
            <person name="van Eijk R."/>
            <person name="Schleper C."/>
            <person name="Guy L."/>
            <person name="Ettema T.J."/>
        </authorList>
    </citation>
    <scope>NUCLEOTIDE SEQUENCE</scope>
</reference>
<keyword evidence="1" id="KW-0812">Transmembrane</keyword>